<evidence type="ECO:0000256" key="3">
    <source>
        <dbReference type="ARBA" id="ARBA00022692"/>
    </source>
</evidence>
<feature type="transmembrane region" description="Helical" evidence="7">
    <location>
        <begin position="193"/>
        <end position="215"/>
    </location>
</feature>
<dbReference type="AlphaFoldDB" id="A7SE40"/>
<feature type="non-terminal residue" evidence="10">
    <location>
        <position position="311"/>
    </location>
</feature>
<feature type="non-terminal residue" evidence="10">
    <location>
        <position position="1"/>
    </location>
</feature>
<evidence type="ECO:0000256" key="4">
    <source>
        <dbReference type="ARBA" id="ARBA00022989"/>
    </source>
</evidence>
<evidence type="ECO:0000256" key="1">
    <source>
        <dbReference type="ARBA" id="ARBA00004141"/>
    </source>
</evidence>
<evidence type="ECO:0000313" key="10">
    <source>
        <dbReference type="EMBL" id="EDO38020.1"/>
    </source>
</evidence>
<dbReference type="InterPro" id="IPR003915">
    <property type="entry name" value="PKD_2"/>
</dbReference>
<comment type="subcellular location">
    <subcellularLocation>
        <location evidence="1">Membrane</location>
        <topology evidence="1">Multi-pass membrane protein</topology>
    </subcellularLocation>
</comment>
<evidence type="ECO:0000313" key="11">
    <source>
        <dbReference type="Proteomes" id="UP000001593"/>
    </source>
</evidence>
<dbReference type="InterPro" id="IPR051223">
    <property type="entry name" value="Polycystin"/>
</dbReference>
<organism evidence="10 11">
    <name type="scientific">Nematostella vectensis</name>
    <name type="common">Starlet sea anemone</name>
    <dbReference type="NCBI Taxonomy" id="45351"/>
    <lineage>
        <taxon>Eukaryota</taxon>
        <taxon>Metazoa</taxon>
        <taxon>Cnidaria</taxon>
        <taxon>Anthozoa</taxon>
        <taxon>Hexacorallia</taxon>
        <taxon>Actiniaria</taxon>
        <taxon>Edwardsiidae</taxon>
        <taxon>Nematostella</taxon>
    </lineage>
</organism>
<keyword evidence="11" id="KW-1185">Reference proteome</keyword>
<dbReference type="InterPro" id="IPR046791">
    <property type="entry name" value="Polycystin_dom"/>
</dbReference>
<keyword evidence="6" id="KW-0325">Glycoprotein</keyword>
<evidence type="ECO:0000256" key="7">
    <source>
        <dbReference type="SAM" id="Phobius"/>
    </source>
</evidence>
<dbReference type="GO" id="GO:0016020">
    <property type="term" value="C:membrane"/>
    <property type="evidence" value="ECO:0000318"/>
    <property type="project" value="GO_Central"/>
</dbReference>
<evidence type="ECO:0000256" key="6">
    <source>
        <dbReference type="ARBA" id="ARBA00023180"/>
    </source>
</evidence>
<evidence type="ECO:0000256" key="2">
    <source>
        <dbReference type="ARBA" id="ARBA00007200"/>
    </source>
</evidence>
<proteinExistence type="inferred from homology"/>
<keyword evidence="4 7" id="KW-1133">Transmembrane helix</keyword>
<dbReference type="OMA" id="TFILACE"/>
<dbReference type="PANTHER" id="PTHR10877:SF150">
    <property type="entry name" value="REJ DOMAIN-CONTAINING PROTEIN"/>
    <property type="match status" value="1"/>
</dbReference>
<feature type="transmembrane region" description="Helical" evidence="7">
    <location>
        <begin position="64"/>
        <end position="84"/>
    </location>
</feature>
<dbReference type="InParanoid" id="A7SE40"/>
<dbReference type="GO" id="GO:0050982">
    <property type="term" value="P:detection of mechanical stimulus"/>
    <property type="evidence" value="ECO:0000318"/>
    <property type="project" value="GO_Central"/>
</dbReference>
<dbReference type="Gene3D" id="1.10.287.70">
    <property type="match status" value="1"/>
</dbReference>
<evidence type="ECO:0000256" key="5">
    <source>
        <dbReference type="ARBA" id="ARBA00023136"/>
    </source>
</evidence>
<dbReference type="eggNOG" id="KOG3599">
    <property type="taxonomic scope" value="Eukaryota"/>
</dbReference>
<protein>
    <submittedName>
        <fullName evidence="10">Uncharacterized protein</fullName>
    </submittedName>
</protein>
<dbReference type="PRINTS" id="PR01433">
    <property type="entry name" value="POLYCYSTIN2"/>
</dbReference>
<dbReference type="Pfam" id="PF20519">
    <property type="entry name" value="Polycystin_dom"/>
    <property type="match status" value="1"/>
</dbReference>
<dbReference type="GO" id="GO:0005509">
    <property type="term" value="F:calcium ion binding"/>
    <property type="evidence" value="ECO:0007669"/>
    <property type="project" value="InterPro"/>
</dbReference>
<dbReference type="PANTHER" id="PTHR10877">
    <property type="entry name" value="POLYCYSTIN FAMILY MEMBER"/>
    <property type="match status" value="1"/>
</dbReference>
<reference evidence="10 11" key="1">
    <citation type="journal article" date="2007" name="Science">
        <title>Sea anemone genome reveals ancestral eumetazoan gene repertoire and genomic organization.</title>
        <authorList>
            <person name="Putnam N.H."/>
            <person name="Srivastava M."/>
            <person name="Hellsten U."/>
            <person name="Dirks B."/>
            <person name="Chapman J."/>
            <person name="Salamov A."/>
            <person name="Terry A."/>
            <person name="Shapiro H."/>
            <person name="Lindquist E."/>
            <person name="Kapitonov V.V."/>
            <person name="Jurka J."/>
            <person name="Genikhovich G."/>
            <person name="Grigoriev I.V."/>
            <person name="Lucas S.M."/>
            <person name="Steele R.E."/>
            <person name="Finnerty J.R."/>
            <person name="Technau U."/>
            <person name="Martindale M.Q."/>
            <person name="Rokhsar D.S."/>
        </authorList>
    </citation>
    <scope>NUCLEOTIDE SEQUENCE [LARGE SCALE GENOMIC DNA]</scope>
    <source>
        <strain evidence="11">CH2 X CH6</strain>
    </source>
</reference>
<feature type="domain" description="Polycystin" evidence="9">
    <location>
        <begin position="1"/>
        <end position="57"/>
    </location>
</feature>
<evidence type="ECO:0000259" key="8">
    <source>
        <dbReference type="Pfam" id="PF08016"/>
    </source>
</evidence>
<dbReference type="FunFam" id="1.10.287.70:FF:000086">
    <property type="entry name" value="Polycystic kidney disease 2"/>
    <property type="match status" value="1"/>
</dbReference>
<dbReference type="PhylomeDB" id="A7SE40"/>
<sequence length="311" mass="35779">LKNLASGGWIDQYTRALFTEVNIYNNNVNLLCVVTLLFEFLPSTGGIPFVNVQPIKLFRYLGGFSHALLGFEVVFLFLIFYWVYRDVKKIIDQGKAYWKGLWNVVDSLITSLSICAVGFYFARLVFINVAIKQFREDPKRFVSFQYVILLNEAHNCLMAVVVLLLNLKFLRLLRFNRKISMLSATVKLAAKPLFAYALVIFLVILAFAFLGTLMFGTQLPQYRTLTRSVVAFSEMMLGKFDFYELAEANRAFGPGLIFIYQLAMQFILLNLFIGILCESFEVVRSDALQQPNEYEIVNYMTNRIKSYFGQT</sequence>
<comment type="similarity">
    <text evidence="2">Belongs to the polycystin family.</text>
</comment>
<dbReference type="Pfam" id="PF08016">
    <property type="entry name" value="PKD_channel"/>
    <property type="match status" value="1"/>
</dbReference>
<evidence type="ECO:0000259" key="9">
    <source>
        <dbReference type="Pfam" id="PF20519"/>
    </source>
</evidence>
<dbReference type="InterPro" id="IPR013122">
    <property type="entry name" value="PKD1_2_channel"/>
</dbReference>
<feature type="transmembrane region" description="Helical" evidence="7">
    <location>
        <begin position="104"/>
        <end position="126"/>
    </location>
</feature>
<keyword evidence="3 7" id="KW-0812">Transmembrane</keyword>
<dbReference type="Proteomes" id="UP000001593">
    <property type="component" value="Unassembled WGS sequence"/>
</dbReference>
<feature type="transmembrane region" description="Helical" evidence="7">
    <location>
        <begin position="257"/>
        <end position="277"/>
    </location>
</feature>
<accession>A7SE40</accession>
<dbReference type="HOGENOM" id="CLU_012097_1_0_1"/>
<keyword evidence="5 7" id="KW-0472">Membrane</keyword>
<dbReference type="GO" id="GO:0005262">
    <property type="term" value="F:calcium channel activity"/>
    <property type="evidence" value="ECO:0000318"/>
    <property type="project" value="GO_Central"/>
</dbReference>
<dbReference type="STRING" id="45351.A7SE40"/>
<dbReference type="EMBL" id="DS469634">
    <property type="protein sequence ID" value="EDO38020.1"/>
    <property type="molecule type" value="Genomic_DNA"/>
</dbReference>
<name>A7SE40_NEMVE</name>
<gene>
    <name evidence="10" type="ORF">NEMVEDRAFT_v1g52623</name>
</gene>
<feature type="transmembrane region" description="Helical" evidence="7">
    <location>
        <begin position="146"/>
        <end position="173"/>
    </location>
</feature>
<feature type="domain" description="Polycystin cation channel PKD1/PKD2" evidence="8">
    <location>
        <begin position="60"/>
        <end position="283"/>
    </location>
</feature>